<evidence type="ECO:0000313" key="2">
    <source>
        <dbReference type="Proteomes" id="UP000652761"/>
    </source>
</evidence>
<keyword evidence="2" id="KW-1185">Reference proteome</keyword>
<dbReference type="Proteomes" id="UP000652761">
    <property type="component" value="Unassembled WGS sequence"/>
</dbReference>
<sequence>MYRKSNYIFQGPENTRVDKQTSTQQSKARTSVFDRISRIPIFDKLRATPSTPARPSKRRRVTWAAQEKPRLIIFSCDATGMESGEVAEQIAEATPNISTGKQIFNSRKVDLLLLLGISSSTCQQRKVFKLCQMTINMKLYNSGGLK</sequence>
<dbReference type="EMBL" id="NMUH01003639">
    <property type="protein sequence ID" value="MQM06487.1"/>
    <property type="molecule type" value="Genomic_DNA"/>
</dbReference>
<comment type="caution">
    <text evidence="1">The sequence shown here is derived from an EMBL/GenBank/DDBJ whole genome shotgun (WGS) entry which is preliminary data.</text>
</comment>
<protein>
    <submittedName>
        <fullName evidence="1">Uncharacterized protein</fullName>
    </submittedName>
</protein>
<proteinExistence type="predicted"/>
<reference evidence="1" key="1">
    <citation type="submission" date="2017-07" db="EMBL/GenBank/DDBJ databases">
        <title>Taro Niue Genome Assembly and Annotation.</title>
        <authorList>
            <person name="Atibalentja N."/>
            <person name="Keating K."/>
            <person name="Fields C.J."/>
        </authorList>
    </citation>
    <scope>NUCLEOTIDE SEQUENCE</scope>
    <source>
        <strain evidence="1">Niue_2</strain>
        <tissue evidence="1">Leaf</tissue>
    </source>
</reference>
<name>A0A843WGB4_COLES</name>
<evidence type="ECO:0000313" key="1">
    <source>
        <dbReference type="EMBL" id="MQM06487.1"/>
    </source>
</evidence>
<dbReference type="AlphaFoldDB" id="A0A843WGB4"/>
<accession>A0A843WGB4</accession>
<organism evidence="1 2">
    <name type="scientific">Colocasia esculenta</name>
    <name type="common">Wild taro</name>
    <name type="synonym">Arum esculentum</name>
    <dbReference type="NCBI Taxonomy" id="4460"/>
    <lineage>
        <taxon>Eukaryota</taxon>
        <taxon>Viridiplantae</taxon>
        <taxon>Streptophyta</taxon>
        <taxon>Embryophyta</taxon>
        <taxon>Tracheophyta</taxon>
        <taxon>Spermatophyta</taxon>
        <taxon>Magnoliopsida</taxon>
        <taxon>Liliopsida</taxon>
        <taxon>Araceae</taxon>
        <taxon>Aroideae</taxon>
        <taxon>Colocasieae</taxon>
        <taxon>Colocasia</taxon>
    </lineage>
</organism>
<gene>
    <name evidence="1" type="ORF">Taro_039314</name>
</gene>